<gene>
    <name evidence="2" type="ORF">C2845_PM03G26220</name>
</gene>
<name>A0A3L6T811_PANMI</name>
<proteinExistence type="predicted"/>
<keyword evidence="3" id="KW-1185">Reference proteome</keyword>
<feature type="compositionally biased region" description="Basic and acidic residues" evidence="1">
    <location>
        <begin position="1"/>
        <end position="12"/>
    </location>
</feature>
<accession>A0A3L6T811</accession>
<feature type="compositionally biased region" description="Polar residues" evidence="1">
    <location>
        <begin position="14"/>
        <end position="28"/>
    </location>
</feature>
<dbReference type="Proteomes" id="UP000275267">
    <property type="component" value="Unassembled WGS sequence"/>
</dbReference>
<evidence type="ECO:0000313" key="2">
    <source>
        <dbReference type="EMBL" id="RLN33607.1"/>
    </source>
</evidence>
<comment type="caution">
    <text evidence="2">The sequence shown here is derived from an EMBL/GenBank/DDBJ whole genome shotgun (WGS) entry which is preliminary data.</text>
</comment>
<organism evidence="2 3">
    <name type="scientific">Panicum miliaceum</name>
    <name type="common">Proso millet</name>
    <name type="synonym">Broomcorn millet</name>
    <dbReference type="NCBI Taxonomy" id="4540"/>
    <lineage>
        <taxon>Eukaryota</taxon>
        <taxon>Viridiplantae</taxon>
        <taxon>Streptophyta</taxon>
        <taxon>Embryophyta</taxon>
        <taxon>Tracheophyta</taxon>
        <taxon>Spermatophyta</taxon>
        <taxon>Magnoliopsida</taxon>
        <taxon>Liliopsida</taxon>
        <taxon>Poales</taxon>
        <taxon>Poaceae</taxon>
        <taxon>PACMAD clade</taxon>
        <taxon>Panicoideae</taxon>
        <taxon>Panicodae</taxon>
        <taxon>Paniceae</taxon>
        <taxon>Panicinae</taxon>
        <taxon>Panicum</taxon>
        <taxon>Panicum sect. Panicum</taxon>
    </lineage>
</organism>
<feature type="region of interest" description="Disordered" evidence="1">
    <location>
        <begin position="1"/>
        <end position="28"/>
    </location>
</feature>
<evidence type="ECO:0000313" key="3">
    <source>
        <dbReference type="Proteomes" id="UP000275267"/>
    </source>
</evidence>
<sequence length="56" mass="5953">MNASRVCDRPSDAGDSQMSDALTPGNQFTKSPRKLSACLLRSCELRLSVSQLAAAP</sequence>
<dbReference type="EMBL" id="PQIB02000002">
    <property type="protein sequence ID" value="RLN33607.1"/>
    <property type="molecule type" value="Genomic_DNA"/>
</dbReference>
<evidence type="ECO:0000256" key="1">
    <source>
        <dbReference type="SAM" id="MobiDB-lite"/>
    </source>
</evidence>
<dbReference type="AlphaFoldDB" id="A0A3L6T811"/>
<reference evidence="3" key="1">
    <citation type="journal article" date="2019" name="Nat. Commun.">
        <title>The genome of broomcorn millet.</title>
        <authorList>
            <person name="Zou C."/>
            <person name="Miki D."/>
            <person name="Li D."/>
            <person name="Tang Q."/>
            <person name="Xiao L."/>
            <person name="Rajput S."/>
            <person name="Deng P."/>
            <person name="Jia W."/>
            <person name="Huang R."/>
            <person name="Zhang M."/>
            <person name="Sun Y."/>
            <person name="Hu J."/>
            <person name="Fu X."/>
            <person name="Schnable P.S."/>
            <person name="Li F."/>
            <person name="Zhang H."/>
            <person name="Feng B."/>
            <person name="Zhu X."/>
            <person name="Liu R."/>
            <person name="Schnable J.C."/>
            <person name="Zhu J.-K."/>
            <person name="Zhang H."/>
        </authorList>
    </citation>
    <scope>NUCLEOTIDE SEQUENCE [LARGE SCALE GENOMIC DNA]</scope>
</reference>
<protein>
    <submittedName>
        <fullName evidence="2">Uncharacterized protein</fullName>
    </submittedName>
</protein>